<keyword evidence="11" id="KW-1185">Reference proteome</keyword>
<evidence type="ECO:0000313" key="11">
    <source>
        <dbReference type="Proteomes" id="UP001501697"/>
    </source>
</evidence>
<evidence type="ECO:0000256" key="5">
    <source>
        <dbReference type="ARBA" id="ARBA00023136"/>
    </source>
</evidence>
<feature type="transmembrane region" description="Helical" evidence="7">
    <location>
        <begin position="138"/>
        <end position="158"/>
    </location>
</feature>
<evidence type="ECO:0000256" key="3">
    <source>
        <dbReference type="ARBA" id="ARBA00022692"/>
    </source>
</evidence>
<gene>
    <name evidence="10" type="ORF">GCM10022200_17160</name>
</gene>
<evidence type="ECO:0000256" key="1">
    <source>
        <dbReference type="ARBA" id="ARBA00004651"/>
    </source>
</evidence>
<evidence type="ECO:0000259" key="9">
    <source>
        <dbReference type="Pfam" id="PF13515"/>
    </source>
</evidence>
<accession>A0ABP7AK82</accession>
<evidence type="ECO:0000256" key="7">
    <source>
        <dbReference type="SAM" id="Phobius"/>
    </source>
</evidence>
<reference evidence="11" key="1">
    <citation type="journal article" date="2019" name="Int. J. Syst. Evol. Microbiol.">
        <title>The Global Catalogue of Microorganisms (GCM) 10K type strain sequencing project: providing services to taxonomists for standard genome sequencing and annotation.</title>
        <authorList>
            <consortium name="The Broad Institute Genomics Platform"/>
            <consortium name="The Broad Institute Genome Sequencing Center for Infectious Disease"/>
            <person name="Wu L."/>
            <person name="Ma J."/>
        </authorList>
    </citation>
    <scope>NUCLEOTIDE SEQUENCE [LARGE SCALE GENOMIC DNA]</scope>
    <source>
        <strain evidence="11">JCM 16544</strain>
    </source>
</reference>
<comment type="caution">
    <text evidence="10">The sequence shown here is derived from an EMBL/GenBank/DDBJ whole genome shotgun (WGS) entry which is preliminary data.</text>
</comment>
<evidence type="ECO:0000256" key="2">
    <source>
        <dbReference type="ARBA" id="ARBA00022475"/>
    </source>
</evidence>
<evidence type="ECO:0000256" key="4">
    <source>
        <dbReference type="ARBA" id="ARBA00022989"/>
    </source>
</evidence>
<proteinExistence type="inferred from homology"/>
<dbReference type="Pfam" id="PF12805">
    <property type="entry name" value="FUSC-like"/>
    <property type="match status" value="1"/>
</dbReference>
<feature type="domain" description="Integral membrane bound transporter" evidence="9">
    <location>
        <begin position="328"/>
        <end position="453"/>
    </location>
</feature>
<evidence type="ECO:0000256" key="6">
    <source>
        <dbReference type="ARBA" id="ARBA00043993"/>
    </source>
</evidence>
<dbReference type="InterPro" id="IPR032692">
    <property type="entry name" value="YccS_N"/>
</dbReference>
<dbReference type="PANTHER" id="PTHR30509:SF9">
    <property type="entry name" value="MULTIDRUG RESISTANCE PROTEIN MDTO"/>
    <property type="match status" value="1"/>
</dbReference>
<keyword evidence="2" id="KW-1003">Cell membrane</keyword>
<organism evidence="10 11">
    <name type="scientific">Microbacterium awajiense</name>
    <dbReference type="NCBI Taxonomy" id="415214"/>
    <lineage>
        <taxon>Bacteria</taxon>
        <taxon>Bacillati</taxon>
        <taxon>Actinomycetota</taxon>
        <taxon>Actinomycetes</taxon>
        <taxon>Micrococcales</taxon>
        <taxon>Microbacteriaceae</taxon>
        <taxon>Microbacterium</taxon>
    </lineage>
</organism>
<keyword evidence="4 7" id="KW-1133">Transmembrane helix</keyword>
<evidence type="ECO:0000259" key="8">
    <source>
        <dbReference type="Pfam" id="PF12805"/>
    </source>
</evidence>
<sequence>MRALTGVKRGTWSWSRAIRAALGVGAPLLIAVLTGNVAWGMWVSMGALLLAVGERTGTYAARFRQIAVTAPLAAAGFACGLLADLAWPVVVAVMTAVAFAAGIVSGISNALSIGTMQALLISAIAVGVPSAAPYWPAAALFLVGALWYSALLMIEAVFARRRPWRTAVVDVVLALAAAADDRVDGDARTAHVRSRFNAAVDALDAMVLGIRGRAMGPSREADRASAISRAADHLFARLVAQDADVELCEKTAARLRVVAEAVDHGRPRPPWTAAHGTLVRLSLLEAAIWGDLPLGTPTADRRPARHLRFVPGADLIGSAARLAACTGLAYLAFLTLPLAHGYWIPLTVALVVKPDLGSVFGRAVLRSVGTVAGALVAVAIAAVATVDLAESIAVLLLAAVLPWAVGRSYAHQALVLTPLIMLLIGLVATDVSAADLTVDRIVTTLLGGVIAIVAGYLIWPASRHPAIAPAFAGAVSALATYAAGVASEATDTEVQDDRRAAYRRLSDVRVRLQRTLAEPPPAGPEAWAWFPAVSTAERIADRLTDVSGRRSPRGPSESAQLAAIADRIAHFAPSADRSQGRPPAAIPAGAETTDPLLAALADDVASLAPLLDQRSSGGSP</sequence>
<feature type="transmembrane region" description="Helical" evidence="7">
    <location>
        <begin position="440"/>
        <end position="459"/>
    </location>
</feature>
<feature type="domain" description="Integral membrane protein YccS N-terminal" evidence="8">
    <location>
        <begin position="73"/>
        <end position="177"/>
    </location>
</feature>
<feature type="transmembrane region" description="Helical" evidence="7">
    <location>
        <begin position="466"/>
        <end position="486"/>
    </location>
</feature>
<name>A0ABP7AK82_9MICO</name>
<dbReference type="Pfam" id="PF13515">
    <property type="entry name" value="FUSC_2"/>
    <property type="match status" value="1"/>
</dbReference>
<feature type="transmembrane region" description="Helical" evidence="7">
    <location>
        <begin position="328"/>
        <end position="352"/>
    </location>
</feature>
<comment type="subcellular location">
    <subcellularLocation>
        <location evidence="1">Cell membrane</location>
        <topology evidence="1">Multi-pass membrane protein</topology>
    </subcellularLocation>
</comment>
<keyword evidence="3 7" id="KW-0812">Transmembrane</keyword>
<dbReference type="InterPro" id="IPR049453">
    <property type="entry name" value="Memb_transporter_dom"/>
</dbReference>
<comment type="similarity">
    <text evidence="6">Belongs to the YccS/YhfK family.</text>
</comment>
<feature type="transmembrane region" description="Helical" evidence="7">
    <location>
        <begin position="85"/>
        <end position="104"/>
    </location>
</feature>
<evidence type="ECO:0000313" key="10">
    <source>
        <dbReference type="EMBL" id="GAA3634485.1"/>
    </source>
</evidence>
<feature type="transmembrane region" description="Helical" evidence="7">
    <location>
        <begin position="111"/>
        <end position="132"/>
    </location>
</feature>
<dbReference type="Proteomes" id="UP001501697">
    <property type="component" value="Unassembled WGS sequence"/>
</dbReference>
<keyword evidence="5 7" id="KW-0472">Membrane</keyword>
<feature type="transmembrane region" description="Helical" evidence="7">
    <location>
        <begin position="372"/>
        <end position="401"/>
    </location>
</feature>
<protein>
    <submittedName>
        <fullName evidence="10">FUSC family protein</fullName>
    </submittedName>
</protein>
<dbReference type="EMBL" id="BAAAYU010000005">
    <property type="protein sequence ID" value="GAA3634485.1"/>
    <property type="molecule type" value="Genomic_DNA"/>
</dbReference>
<dbReference type="PANTHER" id="PTHR30509">
    <property type="entry name" value="P-HYDROXYBENZOIC ACID EFFLUX PUMP SUBUNIT-RELATED"/>
    <property type="match status" value="1"/>
</dbReference>
<feature type="transmembrane region" description="Helical" evidence="7">
    <location>
        <begin position="20"/>
        <end position="42"/>
    </location>
</feature>
<feature type="transmembrane region" description="Helical" evidence="7">
    <location>
        <begin position="413"/>
        <end position="434"/>
    </location>
</feature>